<keyword evidence="3" id="KW-0378">Hydrolase</keyword>
<dbReference type="InterPro" id="IPR020891">
    <property type="entry name" value="UPF0758_CS"/>
</dbReference>
<keyword evidence="1" id="KW-0645">Protease</keyword>
<dbReference type="CDD" id="cd08071">
    <property type="entry name" value="MPN_DUF2466"/>
    <property type="match status" value="1"/>
</dbReference>
<dbReference type="PANTHER" id="PTHR30471">
    <property type="entry name" value="DNA REPAIR PROTEIN RADC"/>
    <property type="match status" value="1"/>
</dbReference>
<dbReference type="InterPro" id="IPR037518">
    <property type="entry name" value="MPN"/>
</dbReference>
<evidence type="ECO:0000256" key="4">
    <source>
        <dbReference type="ARBA" id="ARBA00022833"/>
    </source>
</evidence>
<dbReference type="PANTHER" id="PTHR30471:SF3">
    <property type="entry name" value="UPF0758 PROTEIN YEES-RELATED"/>
    <property type="match status" value="1"/>
</dbReference>
<dbReference type="InterPro" id="IPR001405">
    <property type="entry name" value="UPF0758"/>
</dbReference>
<feature type="domain" description="MPN" evidence="6">
    <location>
        <begin position="33"/>
        <end position="155"/>
    </location>
</feature>
<dbReference type="EMBL" id="LR797211">
    <property type="protein sequence ID" value="CAB4194447.1"/>
    <property type="molecule type" value="Genomic_DNA"/>
</dbReference>
<evidence type="ECO:0000313" key="7">
    <source>
        <dbReference type="EMBL" id="CAB4149183.1"/>
    </source>
</evidence>
<dbReference type="GO" id="GO:0046872">
    <property type="term" value="F:metal ion binding"/>
    <property type="evidence" value="ECO:0007669"/>
    <property type="project" value="UniProtKB-KW"/>
</dbReference>
<dbReference type="EMBL" id="LR797158">
    <property type="protein sequence ID" value="CAB4190765.1"/>
    <property type="molecule type" value="Genomic_DNA"/>
</dbReference>
<dbReference type="Gene3D" id="3.40.140.10">
    <property type="entry name" value="Cytidine Deaminase, domain 2"/>
    <property type="match status" value="1"/>
</dbReference>
<dbReference type="PROSITE" id="PS50249">
    <property type="entry name" value="MPN"/>
    <property type="match status" value="1"/>
</dbReference>
<reference evidence="8" key="1">
    <citation type="submission" date="2020-05" db="EMBL/GenBank/DDBJ databases">
        <authorList>
            <person name="Chiriac C."/>
            <person name="Salcher M."/>
            <person name="Ghai R."/>
            <person name="Kavagutti S V."/>
        </authorList>
    </citation>
    <scope>NUCLEOTIDE SEQUENCE</scope>
</reference>
<evidence type="ECO:0000313" key="8">
    <source>
        <dbReference type="EMBL" id="CAB4190765.1"/>
    </source>
</evidence>
<evidence type="ECO:0000256" key="1">
    <source>
        <dbReference type="ARBA" id="ARBA00022670"/>
    </source>
</evidence>
<name>A0A6J5REB9_9CAUD</name>
<evidence type="ECO:0000256" key="5">
    <source>
        <dbReference type="ARBA" id="ARBA00023049"/>
    </source>
</evidence>
<dbReference type="Pfam" id="PF04002">
    <property type="entry name" value="RadC"/>
    <property type="match status" value="1"/>
</dbReference>
<proteinExistence type="predicted"/>
<dbReference type="SUPFAM" id="SSF102712">
    <property type="entry name" value="JAB1/MPN domain"/>
    <property type="match status" value="1"/>
</dbReference>
<evidence type="ECO:0000256" key="3">
    <source>
        <dbReference type="ARBA" id="ARBA00022801"/>
    </source>
</evidence>
<evidence type="ECO:0000313" key="9">
    <source>
        <dbReference type="EMBL" id="CAB4194447.1"/>
    </source>
</evidence>
<evidence type="ECO:0000259" key="6">
    <source>
        <dbReference type="PROSITE" id="PS50249"/>
    </source>
</evidence>
<organism evidence="8">
    <name type="scientific">uncultured Caudovirales phage</name>
    <dbReference type="NCBI Taxonomy" id="2100421"/>
    <lineage>
        <taxon>Viruses</taxon>
        <taxon>Duplodnaviria</taxon>
        <taxon>Heunggongvirae</taxon>
        <taxon>Uroviricota</taxon>
        <taxon>Caudoviricetes</taxon>
        <taxon>Peduoviridae</taxon>
        <taxon>Maltschvirus</taxon>
        <taxon>Maltschvirus maltsch</taxon>
    </lineage>
</organism>
<dbReference type="PROSITE" id="PS01302">
    <property type="entry name" value="UPF0758"/>
    <property type="match status" value="1"/>
</dbReference>
<keyword evidence="2" id="KW-0479">Metal-binding</keyword>
<dbReference type="GO" id="GO:0008237">
    <property type="term" value="F:metallopeptidase activity"/>
    <property type="evidence" value="ECO:0007669"/>
    <property type="project" value="UniProtKB-KW"/>
</dbReference>
<sequence length="161" mass="17544">MAKAKKVATVATEWKRFQVEVVRHAVADAAPFRVERPAAAVELFREDAERLTQESLWVMTLDGRNGLMGIERVYTGTATGTSVRIGELFRYAVSAGGVGIVLVHNHPSGDPEPSDEDVRLTSEVLEAAKLLDITVLDHLVIASGGFTSIRSQRGSLWEEAN</sequence>
<accession>A0A6J5REB9</accession>
<dbReference type="InterPro" id="IPR025657">
    <property type="entry name" value="RadC_JAB"/>
</dbReference>
<evidence type="ECO:0000256" key="2">
    <source>
        <dbReference type="ARBA" id="ARBA00022723"/>
    </source>
</evidence>
<keyword evidence="5" id="KW-0482">Metalloprotease</keyword>
<keyword evidence="4" id="KW-0862">Zinc</keyword>
<dbReference type="EMBL" id="LR796510">
    <property type="protein sequence ID" value="CAB4149183.1"/>
    <property type="molecule type" value="Genomic_DNA"/>
</dbReference>
<protein>
    <submittedName>
        <fullName evidence="8">RadC DNA repair proteins</fullName>
    </submittedName>
</protein>
<dbReference type="GO" id="GO:0006508">
    <property type="term" value="P:proteolysis"/>
    <property type="evidence" value="ECO:0007669"/>
    <property type="project" value="UniProtKB-KW"/>
</dbReference>
<gene>
    <name evidence="8" type="ORF">UFOVP1191_114</name>
    <name evidence="9" type="ORF">UFOVP1252_65</name>
    <name evidence="7" type="ORF">UFOVP529_56</name>
</gene>